<feature type="region of interest" description="Disordered" evidence="1">
    <location>
        <begin position="1"/>
        <end position="26"/>
    </location>
</feature>
<sequence length="105" mass="10849">MAKKKRKKAKNGKRNGDWNGAPAQGNGQGQGLFGGLANLLPGKTSEQFLVGALIGAAATYVLADEALRARLIRSGLKLYSELAGGLAEIKEQAADIQAELAAGQS</sequence>
<dbReference type="STRING" id="1244869.H261_15290"/>
<evidence type="ECO:0008006" key="4">
    <source>
        <dbReference type="Google" id="ProtNLM"/>
    </source>
</evidence>
<organism evidence="2 3">
    <name type="scientific">Paramagnetospirillum caucaseum</name>
    <dbReference type="NCBI Taxonomy" id="1244869"/>
    <lineage>
        <taxon>Bacteria</taxon>
        <taxon>Pseudomonadati</taxon>
        <taxon>Pseudomonadota</taxon>
        <taxon>Alphaproteobacteria</taxon>
        <taxon>Rhodospirillales</taxon>
        <taxon>Magnetospirillaceae</taxon>
        <taxon>Paramagnetospirillum</taxon>
    </lineage>
</organism>
<feature type="compositionally biased region" description="Basic residues" evidence="1">
    <location>
        <begin position="1"/>
        <end position="13"/>
    </location>
</feature>
<dbReference type="OrthoDB" id="5797326at2"/>
<dbReference type="Proteomes" id="UP000011744">
    <property type="component" value="Unassembled WGS sequence"/>
</dbReference>
<dbReference type="eggNOG" id="ENOG5032YS8">
    <property type="taxonomic scope" value="Bacteria"/>
</dbReference>
<dbReference type="AlphaFoldDB" id="M2ZP00"/>
<protein>
    <recommendedName>
        <fullName evidence="4">YtxH domain-containing protein</fullName>
    </recommendedName>
</protein>
<comment type="caution">
    <text evidence="2">The sequence shown here is derived from an EMBL/GenBank/DDBJ whole genome shotgun (WGS) entry which is preliminary data.</text>
</comment>
<reference evidence="2 3" key="1">
    <citation type="journal article" date="2014" name="Genome Announc.">
        <title>Draft Genome Sequence of Magnetospirillum sp. Strain SO-1, a Freshwater Magnetotactic Bacterium Isolated from the Ol'khovka River, Russia.</title>
        <authorList>
            <person name="Grouzdev D.S."/>
            <person name="Dziuba M.V."/>
            <person name="Sukhacheva M.S."/>
            <person name="Mardanov A.V."/>
            <person name="Beletskiy A.V."/>
            <person name="Kuznetsov B.B."/>
            <person name="Skryabin K.G."/>
        </authorList>
    </citation>
    <scope>NUCLEOTIDE SEQUENCE [LARGE SCALE GENOMIC DNA]</scope>
    <source>
        <strain evidence="2 3">SO-1</strain>
    </source>
</reference>
<dbReference type="RefSeq" id="WP_008619168.1">
    <property type="nucleotide sequence ID" value="NZ_AONQ01000044.1"/>
</dbReference>
<evidence type="ECO:0000313" key="2">
    <source>
        <dbReference type="EMBL" id="EME69037.1"/>
    </source>
</evidence>
<gene>
    <name evidence="2" type="ORF">H261_15290</name>
</gene>
<evidence type="ECO:0000313" key="3">
    <source>
        <dbReference type="Proteomes" id="UP000011744"/>
    </source>
</evidence>
<evidence type="ECO:0000256" key="1">
    <source>
        <dbReference type="SAM" id="MobiDB-lite"/>
    </source>
</evidence>
<dbReference type="EMBL" id="AONQ01000044">
    <property type="protein sequence ID" value="EME69037.1"/>
    <property type="molecule type" value="Genomic_DNA"/>
</dbReference>
<dbReference type="PATRIC" id="fig|1244869.3.peg.3072"/>
<proteinExistence type="predicted"/>
<name>M2ZP00_9PROT</name>
<accession>M2ZP00</accession>
<keyword evidence="3" id="KW-1185">Reference proteome</keyword>